<keyword evidence="3 12" id="KW-0813">Transport</keyword>
<keyword evidence="9 13" id="KW-0472">Membrane</keyword>
<dbReference type="EMBL" id="JBJJXI010000071">
    <property type="protein sequence ID" value="KAL3396422.1"/>
    <property type="molecule type" value="Genomic_DNA"/>
</dbReference>
<dbReference type="PANTHER" id="PTHR11690">
    <property type="entry name" value="AMILORIDE-SENSITIVE SODIUM CHANNEL-RELATED"/>
    <property type="match status" value="1"/>
</dbReference>
<dbReference type="InterPro" id="IPR001873">
    <property type="entry name" value="ENaC"/>
</dbReference>
<evidence type="ECO:0000256" key="7">
    <source>
        <dbReference type="ARBA" id="ARBA00023053"/>
    </source>
</evidence>
<proteinExistence type="inferred from homology"/>
<comment type="caution">
    <text evidence="14">The sequence shown here is derived from an EMBL/GenBank/DDBJ whole genome shotgun (WGS) entry which is preliminary data.</text>
</comment>
<feature type="transmembrane region" description="Helical" evidence="13">
    <location>
        <begin position="121"/>
        <end position="142"/>
    </location>
</feature>
<accession>A0ABD2WTY4</accession>
<reference evidence="14 15" key="1">
    <citation type="journal article" date="2024" name="bioRxiv">
        <title>A reference genome for Trichogramma kaykai: A tiny desert-dwelling parasitoid wasp with competing sex-ratio distorters.</title>
        <authorList>
            <person name="Culotta J."/>
            <person name="Lindsey A.R."/>
        </authorList>
    </citation>
    <scope>NUCLEOTIDE SEQUENCE [LARGE SCALE GENOMIC DNA]</scope>
    <source>
        <strain evidence="14 15">KSX58</strain>
    </source>
</reference>
<keyword evidence="10 12" id="KW-0739">Sodium transport</keyword>
<dbReference type="Gene3D" id="2.60.470.10">
    <property type="entry name" value="Acid-sensing ion channels like domains"/>
    <property type="match status" value="1"/>
</dbReference>
<sequence>MYDIYCISKDLPIIYLHFTPESPEFTQLGRNNYFSVLDMPETIESLSGAIAEREKPSSSSRSGKNRRVKIAWTKDDSAKLEPDDAPVQNILLEQLKFCCDNSSLTGYKYITERKRTRFERLLWIAFHLLMVYTLGAIVWTVLQDYKNSPVVTVVDSDHYPSQLLDLPGVSVCSINRMSRRAAMKLAEKIAKSKITDLPTSRIFVLLRQLGNLYMSTFNHKPDEKNQLDQILRLYFADQEDVITELMKELTPQCNEVISKCNFRYETKNCSELFSFRKTQNGFCCTFNYARERDDLHRPLPIEGLPKHEQYKIEKLGVINGLTFLLEPLLDDYFFPFLPLNGWKIMIFNSGDYPDNTSGGVSEALISPGTENYLTLDAVSFYSEPSVRRFDVHDRKCIFADEISALYDGYTYSDCIVECKVDDVWRTCNCHPFFYPQRDSRRVCNTSDVKCLQKYNSKWWSVLPHDMKQGDDEAKTFNFISNESWSLRCKNCYPSCDDVHYYLTTSSVKLEKTSSQISFLRDVNIVNQSLVHIFFSKYGTVRLKQDIAYYWYELLSK</sequence>
<organism evidence="14 15">
    <name type="scientific">Trichogramma kaykai</name>
    <dbReference type="NCBI Taxonomy" id="54128"/>
    <lineage>
        <taxon>Eukaryota</taxon>
        <taxon>Metazoa</taxon>
        <taxon>Ecdysozoa</taxon>
        <taxon>Arthropoda</taxon>
        <taxon>Hexapoda</taxon>
        <taxon>Insecta</taxon>
        <taxon>Pterygota</taxon>
        <taxon>Neoptera</taxon>
        <taxon>Endopterygota</taxon>
        <taxon>Hymenoptera</taxon>
        <taxon>Apocrita</taxon>
        <taxon>Proctotrupomorpha</taxon>
        <taxon>Chalcidoidea</taxon>
        <taxon>Trichogrammatidae</taxon>
        <taxon>Trichogramma</taxon>
    </lineage>
</organism>
<protein>
    <recommendedName>
        <fullName evidence="16">Sodium channel protein Nach</fullName>
    </recommendedName>
</protein>
<keyword evidence="7" id="KW-0915">Sodium</keyword>
<evidence type="ECO:0008006" key="16">
    <source>
        <dbReference type="Google" id="ProtNLM"/>
    </source>
</evidence>
<evidence type="ECO:0000256" key="5">
    <source>
        <dbReference type="ARBA" id="ARBA00022692"/>
    </source>
</evidence>
<evidence type="ECO:0000256" key="13">
    <source>
        <dbReference type="SAM" id="Phobius"/>
    </source>
</evidence>
<evidence type="ECO:0000256" key="6">
    <source>
        <dbReference type="ARBA" id="ARBA00022989"/>
    </source>
</evidence>
<dbReference type="Proteomes" id="UP001627154">
    <property type="component" value="Unassembled WGS sequence"/>
</dbReference>
<evidence type="ECO:0000256" key="2">
    <source>
        <dbReference type="ARBA" id="ARBA00007193"/>
    </source>
</evidence>
<evidence type="ECO:0000256" key="9">
    <source>
        <dbReference type="ARBA" id="ARBA00023136"/>
    </source>
</evidence>
<dbReference type="AlphaFoldDB" id="A0ABD2WTY4"/>
<evidence type="ECO:0000256" key="11">
    <source>
        <dbReference type="ARBA" id="ARBA00023303"/>
    </source>
</evidence>
<evidence type="ECO:0000256" key="12">
    <source>
        <dbReference type="RuleBase" id="RU000679"/>
    </source>
</evidence>
<keyword evidence="15" id="KW-1185">Reference proteome</keyword>
<evidence type="ECO:0000313" key="15">
    <source>
        <dbReference type="Proteomes" id="UP001627154"/>
    </source>
</evidence>
<comment type="similarity">
    <text evidence="2 12">Belongs to the amiloride-sensitive sodium channel (TC 1.A.6) family.</text>
</comment>
<keyword evidence="8 12" id="KW-0406">Ion transport</keyword>
<evidence type="ECO:0000256" key="8">
    <source>
        <dbReference type="ARBA" id="ARBA00023065"/>
    </source>
</evidence>
<evidence type="ECO:0000256" key="10">
    <source>
        <dbReference type="ARBA" id="ARBA00023201"/>
    </source>
</evidence>
<name>A0ABD2WTY4_9HYME</name>
<dbReference type="GO" id="GO:0005272">
    <property type="term" value="F:sodium channel activity"/>
    <property type="evidence" value="ECO:0007669"/>
    <property type="project" value="UniProtKB-KW"/>
</dbReference>
<evidence type="ECO:0000256" key="4">
    <source>
        <dbReference type="ARBA" id="ARBA00022461"/>
    </source>
</evidence>
<dbReference type="PANTHER" id="PTHR11690:SF253">
    <property type="entry name" value="PICKPOCKET 18-RELATED"/>
    <property type="match status" value="1"/>
</dbReference>
<keyword evidence="5 12" id="KW-0812">Transmembrane</keyword>
<keyword evidence="11 12" id="KW-0407">Ion channel</keyword>
<keyword evidence="4 12" id="KW-0894">Sodium channel</keyword>
<evidence type="ECO:0000256" key="1">
    <source>
        <dbReference type="ARBA" id="ARBA00004141"/>
    </source>
</evidence>
<comment type="subcellular location">
    <subcellularLocation>
        <location evidence="1">Membrane</location>
        <topology evidence="1">Multi-pass membrane protein</topology>
    </subcellularLocation>
</comment>
<dbReference type="GO" id="GO:0016020">
    <property type="term" value="C:membrane"/>
    <property type="evidence" value="ECO:0007669"/>
    <property type="project" value="UniProtKB-SubCell"/>
</dbReference>
<evidence type="ECO:0000256" key="3">
    <source>
        <dbReference type="ARBA" id="ARBA00022448"/>
    </source>
</evidence>
<gene>
    <name evidence="14" type="ORF">TKK_009594</name>
</gene>
<evidence type="ECO:0000313" key="14">
    <source>
        <dbReference type="EMBL" id="KAL3396422.1"/>
    </source>
</evidence>
<dbReference type="Pfam" id="PF00858">
    <property type="entry name" value="ASC"/>
    <property type="match status" value="1"/>
</dbReference>
<keyword evidence="6 13" id="KW-1133">Transmembrane helix</keyword>